<dbReference type="InterPro" id="IPR003890">
    <property type="entry name" value="MIF4G-like_typ-3"/>
</dbReference>
<name>Q6FNL9_CANGA</name>
<dbReference type="CGD" id="CAL0133318">
    <property type="gene designation" value="CAGL0J10670g"/>
</dbReference>
<feature type="compositionally biased region" description="Basic and acidic residues" evidence="3">
    <location>
        <begin position="938"/>
        <end position="952"/>
    </location>
</feature>
<dbReference type="InterPro" id="IPR016024">
    <property type="entry name" value="ARM-type_fold"/>
</dbReference>
<evidence type="ECO:0000256" key="1">
    <source>
        <dbReference type="ARBA" id="ARBA00004496"/>
    </source>
</evidence>
<evidence type="ECO:0000256" key="2">
    <source>
        <dbReference type="ARBA" id="ARBA00022490"/>
    </source>
</evidence>
<dbReference type="GO" id="GO:0006310">
    <property type="term" value="P:DNA recombination"/>
    <property type="evidence" value="ECO:0007669"/>
    <property type="project" value="EnsemblFungi"/>
</dbReference>
<dbReference type="InParanoid" id="Q6FNL9"/>
<comment type="subcellular location">
    <subcellularLocation>
        <location evidence="1">Cytoplasm</location>
    </subcellularLocation>
</comment>
<dbReference type="SUPFAM" id="SSF48371">
    <property type="entry name" value="ARM repeat"/>
    <property type="match status" value="2"/>
</dbReference>
<feature type="compositionally biased region" description="Basic and acidic residues" evidence="3">
    <location>
        <begin position="1009"/>
        <end position="1019"/>
    </location>
</feature>
<evidence type="ECO:0000313" key="7">
    <source>
        <dbReference type="Proteomes" id="UP000002428"/>
    </source>
</evidence>
<dbReference type="InterPro" id="IPR007193">
    <property type="entry name" value="Upf2/Nmd2_C"/>
</dbReference>
<dbReference type="Pfam" id="PF04050">
    <property type="entry name" value="Upf2"/>
    <property type="match status" value="1"/>
</dbReference>
<evidence type="ECO:0000313" key="5">
    <source>
        <dbReference type="CGD" id="CAL0133318"/>
    </source>
</evidence>
<dbReference type="PANTHER" id="PTHR12839:SF7">
    <property type="entry name" value="REGULATOR OF NONSENSE TRANSCRIPTS 2"/>
    <property type="match status" value="1"/>
</dbReference>
<accession>Q6FNL9</accession>
<feature type="compositionally biased region" description="Polar residues" evidence="3">
    <location>
        <begin position="814"/>
        <end position="827"/>
    </location>
</feature>
<dbReference type="GO" id="GO:0003723">
    <property type="term" value="F:RNA binding"/>
    <property type="evidence" value="ECO:0007669"/>
    <property type="project" value="InterPro"/>
</dbReference>
<evidence type="ECO:0000313" key="6">
    <source>
        <dbReference type="EMBL" id="CAG61126.1"/>
    </source>
</evidence>
<feature type="domain" description="MIF4G" evidence="4">
    <location>
        <begin position="574"/>
        <end position="781"/>
    </location>
</feature>
<dbReference type="GO" id="GO:0070478">
    <property type="term" value="P:nuclear-transcribed mRNA catabolic process, 3'-5' exonucleolytic nonsense-mediated decay"/>
    <property type="evidence" value="ECO:0007669"/>
    <property type="project" value="EnsemblFungi"/>
</dbReference>
<gene>
    <name evidence="5 6" type="ordered locus">CAGL0J10670g</name>
</gene>
<dbReference type="VEuPathDB" id="FungiDB:CAGL0J10670g"/>
<dbReference type="Gene3D" id="1.25.40.180">
    <property type="match status" value="3"/>
</dbReference>
<keyword evidence="7" id="KW-1185">Reference proteome</keyword>
<organism evidence="6 7">
    <name type="scientific">Candida glabrata (strain ATCC 2001 / BCRC 20586 / JCM 3761 / NBRC 0622 / NRRL Y-65 / CBS 138)</name>
    <name type="common">Yeast</name>
    <name type="synonym">Nakaseomyces glabratus</name>
    <dbReference type="NCBI Taxonomy" id="284593"/>
    <lineage>
        <taxon>Eukaryota</taxon>
        <taxon>Fungi</taxon>
        <taxon>Dikarya</taxon>
        <taxon>Ascomycota</taxon>
        <taxon>Saccharomycotina</taxon>
        <taxon>Saccharomycetes</taxon>
        <taxon>Saccharomycetales</taxon>
        <taxon>Saccharomycetaceae</taxon>
        <taxon>Nakaseomyces</taxon>
    </lineage>
</organism>
<dbReference type="Proteomes" id="UP000002428">
    <property type="component" value="Chromosome J"/>
</dbReference>
<feature type="compositionally biased region" description="Acidic residues" evidence="3">
    <location>
        <begin position="886"/>
        <end position="937"/>
    </location>
</feature>
<dbReference type="Pfam" id="PF02854">
    <property type="entry name" value="MIF4G"/>
    <property type="match status" value="2"/>
</dbReference>
<evidence type="ECO:0000259" key="4">
    <source>
        <dbReference type="SMART" id="SM00543"/>
    </source>
</evidence>
<dbReference type="AlphaFoldDB" id="Q6FNL9"/>
<dbReference type="STRING" id="284593.Q6FNL9"/>
<dbReference type="SMART" id="SM00543">
    <property type="entry name" value="MIF4G"/>
    <property type="match status" value="3"/>
</dbReference>
<evidence type="ECO:0000256" key="3">
    <source>
        <dbReference type="SAM" id="MobiDB-lite"/>
    </source>
</evidence>
<sequence>MNDERRNELYLLNSKAWLGEDVYPLKTMKLDSSIKRNTGFIKKLRKGFTKENKPSLIKDLGEVSFQKYLSEIVSTTNEALTNVQSKNEEVETAVEVVSGLHQRFNVAFTEPLSLAFLQNFNFKNIDPTITKDEMAFSAKLKNNLRVFTELYLVNVFANLDEMTDKELPSFLMKKGQKKEPILLSILKEALNYNFKTGHSSIVAIYFAKKFPEFFSTDDQSTQSVPLNKDIKESVVSIYRLFFGALSTNASKLQTQVNKLIKEHHKCQIRTGKASDEYLEKYEEISPIFERFKSSTLFLSQYLDVEAPQFEIIDINGSQHEQKEDIITNKILPPSQRLWENDETRKLYEVLPDISDIVKEHSQSNKDPKPETLNSFFTELQNIESKGHLDDLVRKYWSLNLNNKATRNRIIKFFIETVDWSKISLYARFFAINAPYMKETVDEFIQYLDNGFRSQLHNTKFNIKNVIFFGEMVKFSLIPQFMVFHKIRTLIINMNITNNVEILTILFENCGKFLLNKAEYKDEMDKLVDRLKSRRTDHSLNMNTKASIEMLLRILFPPSTKSLNTEVVQLTPEENFYTVLLRSELGNIGFKDTVRLIRKAHWKDPNTEKLFFTLFTEPEKVSYQNIPILTQVLSGLYSFNRNFAIMCIDQVLENIENGLESNTYAENTSRIANIRYLVEIFNYEMMKSNVLMDTMHHIVKYGHPNGQPNPFKLNPNDLPNNYFRIHLIVTILSNIRRTPSSLTSSLQLLLRFFEYYIFTKEFPLPKETEYAVNNLFEKLSTLIEKKDKTKFTRSANLLESLQKFQEYLVLTKRSTTENQKGTDTSTLKTDLLEDGPAQDLDDDIGQENDEGLEMIEEFEIIEDDGESYEENNLDTEVNTGSISSDESGTDLESDSELESADEDDSDDSMDSDSDSESDSDSGSEDEEDEFDAVLDGEDTPFRNYEDERESEQQRIFDEYKKQLQTEEEIKAQAELDKQFDLMMSESLEARKSETSTNDRGLLMVHPSGTKLKDSLNEFNTPEKRPKEKVAFAFLTKTGRKTQSRVVNLSRDIKFVSNVVEEGKKLETEREKIKNIVLNRQFD</sequence>
<keyword evidence="2" id="KW-0963">Cytoplasm</keyword>
<dbReference type="HOGENOM" id="CLU_002633_1_0_1"/>
<feature type="region of interest" description="Disordered" evidence="3">
    <location>
        <begin position="987"/>
        <end position="1019"/>
    </location>
</feature>
<feature type="domain" description="MIF4G" evidence="4">
    <location>
        <begin position="369"/>
        <end position="557"/>
    </location>
</feature>
<proteinExistence type="predicted"/>
<feature type="region of interest" description="Disordered" evidence="3">
    <location>
        <begin position="814"/>
        <end position="844"/>
    </location>
</feature>
<feature type="region of interest" description="Disordered" evidence="3">
    <location>
        <begin position="875"/>
        <end position="952"/>
    </location>
</feature>
<feature type="domain" description="MIF4G" evidence="4">
    <location>
        <begin position="34"/>
        <end position="266"/>
    </location>
</feature>
<dbReference type="OMA" id="DFQHHQI"/>
<dbReference type="GO" id="GO:0005737">
    <property type="term" value="C:cytoplasm"/>
    <property type="evidence" value="ECO:0007669"/>
    <property type="project" value="UniProtKB-SubCell"/>
</dbReference>
<dbReference type="InterPro" id="IPR039762">
    <property type="entry name" value="Nmd2/UPF2"/>
</dbReference>
<protein>
    <recommendedName>
        <fullName evidence="4">MIF4G domain-containing protein</fullName>
    </recommendedName>
</protein>
<reference evidence="6 7" key="1">
    <citation type="journal article" date="2004" name="Nature">
        <title>Genome evolution in yeasts.</title>
        <authorList>
            <consortium name="Genolevures"/>
            <person name="Dujon B."/>
            <person name="Sherman D."/>
            <person name="Fischer G."/>
            <person name="Durrens P."/>
            <person name="Casaregola S."/>
            <person name="Lafontaine I."/>
            <person name="de Montigny J."/>
            <person name="Marck C."/>
            <person name="Neuveglise C."/>
            <person name="Talla E."/>
            <person name="Goffard N."/>
            <person name="Frangeul L."/>
            <person name="Aigle M."/>
            <person name="Anthouard V."/>
            <person name="Babour A."/>
            <person name="Barbe V."/>
            <person name="Barnay S."/>
            <person name="Blanchin S."/>
            <person name="Beckerich J.M."/>
            <person name="Beyne E."/>
            <person name="Bleykasten C."/>
            <person name="Boisrame A."/>
            <person name="Boyer J."/>
            <person name="Cattolico L."/>
            <person name="Confanioleri F."/>
            <person name="de Daruvar A."/>
            <person name="Despons L."/>
            <person name="Fabre E."/>
            <person name="Fairhead C."/>
            <person name="Ferry-Dumazet H."/>
            <person name="Groppi A."/>
            <person name="Hantraye F."/>
            <person name="Hennequin C."/>
            <person name="Jauniaux N."/>
            <person name="Joyet P."/>
            <person name="Kachouri R."/>
            <person name="Kerrest A."/>
            <person name="Koszul R."/>
            <person name="Lemaire M."/>
            <person name="Lesur I."/>
            <person name="Ma L."/>
            <person name="Muller H."/>
            <person name="Nicaud J.M."/>
            <person name="Nikolski M."/>
            <person name="Oztas S."/>
            <person name="Ozier-Kalogeropoulos O."/>
            <person name="Pellenz S."/>
            <person name="Potier S."/>
            <person name="Richard G.F."/>
            <person name="Straub M.L."/>
            <person name="Suleau A."/>
            <person name="Swennene D."/>
            <person name="Tekaia F."/>
            <person name="Wesolowski-Louvel M."/>
            <person name="Westhof E."/>
            <person name="Wirth B."/>
            <person name="Zeniou-Meyer M."/>
            <person name="Zivanovic I."/>
            <person name="Bolotin-Fukuhara M."/>
            <person name="Thierry A."/>
            <person name="Bouchier C."/>
            <person name="Caudron B."/>
            <person name="Scarpelli C."/>
            <person name="Gaillardin C."/>
            <person name="Weissenbach J."/>
            <person name="Wincker P."/>
            <person name="Souciet J.L."/>
        </authorList>
    </citation>
    <scope>NUCLEOTIDE SEQUENCE [LARGE SCALE GENOMIC DNA]</scope>
    <source>
        <strain evidence="7">ATCC 2001 / BCRC 20586 / JCM 3761 / NBRC 0622 / NRRL Y-65 / CBS 138</strain>
    </source>
</reference>
<dbReference type="PANTHER" id="PTHR12839">
    <property type="entry name" value="NONSENSE-MEDIATED MRNA DECAY PROTEIN 2 UP-FRAMESHIFT SUPPRESSOR 2"/>
    <property type="match status" value="1"/>
</dbReference>
<dbReference type="EMBL" id="CR380956">
    <property type="protein sequence ID" value="CAG61126.1"/>
    <property type="molecule type" value="Genomic_DNA"/>
</dbReference>
<dbReference type="eggNOG" id="KOG2051">
    <property type="taxonomic scope" value="Eukaryota"/>
</dbReference>
<dbReference type="FunCoup" id="Q6FNL9">
    <property type="interactions" value="1088"/>
</dbReference>
<dbReference type="GO" id="GO:0035145">
    <property type="term" value="C:exon-exon junction complex"/>
    <property type="evidence" value="ECO:0007669"/>
    <property type="project" value="TreeGrafter"/>
</dbReference>
<dbReference type="KEGG" id="cgr:2889613"/>